<name>A0AC34GWL8_9BILA</name>
<protein>
    <submittedName>
        <fullName evidence="2">RAP domain-containing protein</fullName>
    </submittedName>
</protein>
<reference evidence="2" key="1">
    <citation type="submission" date="2022-11" db="UniProtKB">
        <authorList>
            <consortium name="WormBaseParasite"/>
        </authorList>
    </citation>
    <scope>IDENTIFICATION</scope>
</reference>
<evidence type="ECO:0000313" key="2">
    <source>
        <dbReference type="WBParaSite" id="ES5_v2.g9379.t1"/>
    </source>
</evidence>
<sequence>MLSRSVQHFKFVSKQCYGSIFLHSSKHALKPYPLSLNIRRSLSASANLLTSDDFSDVINDLVKKDDRQNINHEYVQKLKGVNDMNVLEQFCVKCRPSNPQEALLILQRLSDFSFTKKANQIVEFLKSDGYVSSLSAQFLNDDVDISCLMEASICIFNILEKLPNGKNTIDEDAPLNLTPNFDSFFVTFMEHLKQRMSAADVEKLNPDTVVAFFRCLENKRYSEIDPTFVAEFKKLLQRKIPDITSTAAITALLTTLNKEYYDDEGFIMLVISKVEELLHNMLLGELVNVFSTLAENKYRKLPVLQTLSEAIRVHTDILTLSQLERLANGIFKISYYNPRLIERFCADLINSAGNLSRWSQASTFLTFLTRARVTNEKVWKAIVNWMNKSYRTASITDLRFCVGSLALMNVDQKLCYSLATYLASRLQPAPKEDPLKWLNSMWAIACLKSLTPKLAESVLNETFYNELFSREFKKEEALFIAQKLCQINAAAKFDLMKYPGPFAKIDVFSFTPAACQILKYGTRLEKFEEFQTSLNTPIPPPFITPPRYYPEYGVFIDSLLYYNTKTSKFDSVSSVKNDDKHPLKGLLAVQYFSKKHFTVVNNIDEMRLLGAYQMGIRHLTAAGAKVVIFTEYEIEKAENVSSNRNLNRIVYIKDKIVKAAQNV</sequence>
<organism evidence="1 2">
    <name type="scientific">Panagrolaimus sp. ES5</name>
    <dbReference type="NCBI Taxonomy" id="591445"/>
    <lineage>
        <taxon>Eukaryota</taxon>
        <taxon>Metazoa</taxon>
        <taxon>Ecdysozoa</taxon>
        <taxon>Nematoda</taxon>
        <taxon>Chromadorea</taxon>
        <taxon>Rhabditida</taxon>
        <taxon>Tylenchina</taxon>
        <taxon>Panagrolaimomorpha</taxon>
        <taxon>Panagrolaimoidea</taxon>
        <taxon>Panagrolaimidae</taxon>
        <taxon>Panagrolaimus</taxon>
    </lineage>
</organism>
<dbReference type="Proteomes" id="UP000887579">
    <property type="component" value="Unplaced"/>
</dbReference>
<dbReference type="WBParaSite" id="ES5_v2.g9379.t1">
    <property type="protein sequence ID" value="ES5_v2.g9379.t1"/>
    <property type="gene ID" value="ES5_v2.g9379"/>
</dbReference>
<evidence type="ECO:0000313" key="1">
    <source>
        <dbReference type="Proteomes" id="UP000887579"/>
    </source>
</evidence>
<accession>A0AC34GWL8</accession>
<proteinExistence type="predicted"/>